<name>A0A0A1YPK5_9PSED</name>
<dbReference type="Gene3D" id="2.30.110.10">
    <property type="entry name" value="Electron Transport, Fmn-binding Protein, Chain A"/>
    <property type="match status" value="1"/>
</dbReference>
<dbReference type="OrthoDB" id="9796486at2"/>
<keyword evidence="5" id="KW-1185">Reference proteome</keyword>
<dbReference type="EMBL" id="AWSQ01000001">
    <property type="protein sequence ID" value="KFX70863.1"/>
    <property type="molecule type" value="Genomic_DNA"/>
</dbReference>
<dbReference type="Proteomes" id="UP000030063">
    <property type="component" value="Unassembled WGS sequence"/>
</dbReference>
<dbReference type="eggNOG" id="COG3576">
    <property type="taxonomic scope" value="Bacteria"/>
</dbReference>
<dbReference type="PROSITE" id="PS00197">
    <property type="entry name" value="2FE2S_FER_1"/>
    <property type="match status" value="1"/>
</dbReference>
<dbReference type="InterPro" id="IPR001433">
    <property type="entry name" value="OxRdtase_FAD/NAD-bd"/>
</dbReference>
<dbReference type="Gene3D" id="3.10.20.30">
    <property type="match status" value="1"/>
</dbReference>
<dbReference type="GO" id="GO:0016491">
    <property type="term" value="F:oxidoreductase activity"/>
    <property type="evidence" value="ECO:0007669"/>
    <property type="project" value="InterPro"/>
</dbReference>
<dbReference type="Pfam" id="PF00111">
    <property type="entry name" value="Fer2"/>
    <property type="match status" value="1"/>
</dbReference>
<dbReference type="InterPro" id="IPR036010">
    <property type="entry name" value="2Fe-2S_ferredoxin-like_sf"/>
</dbReference>
<sequence length="695" mass="76040">MFSQRPENASSPWHAGEKTLQQRVGVAERMEAFGRRVIRDHLPEQHRDFYRQLPFILLGSVDAEGNPWASILEGLPGFAHAPEPHLLQLDGRPDANDPAAANLADGAAVGLLGIELHSRRRNRLNGHVTGSSATSFGVKVEQAFGNCPQYIQQREANFIREPGPQQGLRQQRFDALDEAARELIRGADTCFVASYIDPDGDPARRSVDVSHRGGQAGFVQVEGDCLSIPDFAGNLHFNTLGNLLLNPRAGLLFIDFSNGDLLQLSGHTEIIFDGPEVAAFQGAERLWRLHVSAVVRRPAALALRWTFQGFSPNSLMTGSWPQAQIQTQPRLQSEAMHHTWRNLRVTRIEEESAAIRSFYLEPVDGAGLPLFQAGQHLPIRLQLPGTSATLIRTYSLSSAPSDDCWRISVKREGAVSGYLHEHVTVGDLLEARAPQGSFVVAADERRPLVLLAAGVGVTPLLSMLREVVYQGQRIRRTRRTFFVQSARTLAQLPFKDELAELMNRAGDALSVLRLLSQPEAHARAGKDFERAGRIDIALLKALLPFDDFDFYLCGPSRFTQGLYDSLRALRIADARIHAESFGPSTLRRQPDPGPELIEQPPAATGPVPVLFAQSAKEARWTPEGGSLLELAESHGLSPEFSCRGGSCGTCSTRLVSGQVHYPIPPAELPPSGEVLICCAIPAHPSEGSNGLVLEL</sequence>
<evidence type="ECO:0000259" key="2">
    <source>
        <dbReference type="PROSITE" id="PS51085"/>
    </source>
</evidence>
<gene>
    <name evidence="4" type="ORF">TMS3_0102660</name>
</gene>
<dbReference type="InterPro" id="IPR008333">
    <property type="entry name" value="Cbr1-like_FAD-bd_dom"/>
</dbReference>
<dbReference type="eggNOG" id="COG1018">
    <property type="taxonomic scope" value="Bacteria"/>
</dbReference>
<dbReference type="InterPro" id="IPR012349">
    <property type="entry name" value="Split_barrel_FMN-bd"/>
</dbReference>
<dbReference type="SUPFAM" id="SSF52343">
    <property type="entry name" value="Ferredoxin reductase-like, C-terminal NADP-linked domain"/>
    <property type="match status" value="1"/>
</dbReference>
<dbReference type="InterPro" id="IPR001041">
    <property type="entry name" value="2Fe-2S_ferredoxin-type"/>
</dbReference>
<evidence type="ECO:0000313" key="5">
    <source>
        <dbReference type="Proteomes" id="UP000030063"/>
    </source>
</evidence>
<evidence type="ECO:0000259" key="3">
    <source>
        <dbReference type="PROSITE" id="PS51384"/>
    </source>
</evidence>
<dbReference type="SUPFAM" id="SSF54292">
    <property type="entry name" value="2Fe-2S ferredoxin-like"/>
    <property type="match status" value="1"/>
</dbReference>
<dbReference type="CDD" id="cd06184">
    <property type="entry name" value="flavohem_like_fad_nad_binding"/>
    <property type="match status" value="1"/>
</dbReference>
<feature type="domain" description="FAD-binding FR-type" evidence="3">
    <location>
        <begin position="338"/>
        <end position="441"/>
    </location>
</feature>
<dbReference type="AlphaFoldDB" id="A0A0A1YPK5"/>
<evidence type="ECO:0000313" key="4">
    <source>
        <dbReference type="EMBL" id="KFX70863.1"/>
    </source>
</evidence>
<dbReference type="Pfam" id="PF00970">
    <property type="entry name" value="FAD_binding_6"/>
    <property type="match status" value="1"/>
</dbReference>
<dbReference type="SUPFAM" id="SSF50475">
    <property type="entry name" value="FMN-binding split barrel"/>
    <property type="match status" value="1"/>
</dbReference>
<dbReference type="InterPro" id="IPR012675">
    <property type="entry name" value="Beta-grasp_dom_sf"/>
</dbReference>
<dbReference type="Gene3D" id="2.40.30.10">
    <property type="entry name" value="Translation factors"/>
    <property type="match status" value="1"/>
</dbReference>
<dbReference type="CDD" id="cd00207">
    <property type="entry name" value="fer2"/>
    <property type="match status" value="1"/>
</dbReference>
<comment type="caution">
    <text evidence="4">The sequence shown here is derived from an EMBL/GenBank/DDBJ whole genome shotgun (WGS) entry which is preliminary data.</text>
</comment>
<dbReference type="InterPro" id="IPR017927">
    <property type="entry name" value="FAD-bd_FR_type"/>
</dbReference>
<organism evidence="4 5">
    <name type="scientific">Pseudomonas taeanensis MS-3</name>
    <dbReference type="NCBI Taxonomy" id="1395571"/>
    <lineage>
        <taxon>Bacteria</taxon>
        <taxon>Pseudomonadati</taxon>
        <taxon>Pseudomonadota</taxon>
        <taxon>Gammaproteobacteria</taxon>
        <taxon>Pseudomonadales</taxon>
        <taxon>Pseudomonadaceae</taxon>
        <taxon>Pseudomonas</taxon>
    </lineage>
</organism>
<evidence type="ECO:0000256" key="1">
    <source>
        <dbReference type="SAM" id="MobiDB-lite"/>
    </source>
</evidence>
<dbReference type="PROSITE" id="PS51384">
    <property type="entry name" value="FAD_FR"/>
    <property type="match status" value="1"/>
</dbReference>
<dbReference type="PANTHER" id="PTHR42815">
    <property type="entry name" value="FAD-BINDING, PUTATIVE (AFU_ORTHOLOGUE AFUA_6G07600)-RELATED"/>
    <property type="match status" value="1"/>
</dbReference>
<dbReference type="STRING" id="1395571.TMS3_0102660"/>
<feature type="region of interest" description="Disordered" evidence="1">
    <location>
        <begin position="582"/>
        <end position="603"/>
    </location>
</feature>
<dbReference type="PRINTS" id="PR00410">
    <property type="entry name" value="PHEHYDRXLASE"/>
</dbReference>
<dbReference type="InterPro" id="IPR017938">
    <property type="entry name" value="Riboflavin_synthase-like_b-brl"/>
</dbReference>
<accession>A0A0A1YPK5</accession>
<dbReference type="Gene3D" id="3.40.50.80">
    <property type="entry name" value="Nucleotide-binding domain of ferredoxin-NADP reductase (FNR) module"/>
    <property type="match status" value="1"/>
</dbReference>
<dbReference type="RefSeq" id="WP_025163685.1">
    <property type="nucleotide sequence ID" value="NZ_AWSQ01000001.1"/>
</dbReference>
<dbReference type="GO" id="GO:0051537">
    <property type="term" value="F:2 iron, 2 sulfur cluster binding"/>
    <property type="evidence" value="ECO:0007669"/>
    <property type="project" value="InterPro"/>
</dbReference>
<dbReference type="SUPFAM" id="SSF63380">
    <property type="entry name" value="Riboflavin synthase domain-like"/>
    <property type="match status" value="1"/>
</dbReference>
<proteinExistence type="predicted"/>
<dbReference type="PANTHER" id="PTHR42815:SF2">
    <property type="entry name" value="FAD-BINDING, PUTATIVE (AFU_ORTHOLOGUE AFUA_6G07600)-RELATED"/>
    <property type="match status" value="1"/>
</dbReference>
<dbReference type="Pfam" id="PF00175">
    <property type="entry name" value="NAD_binding_1"/>
    <property type="match status" value="1"/>
</dbReference>
<dbReference type="InterPro" id="IPR039261">
    <property type="entry name" value="FNR_nucleotide-bd"/>
</dbReference>
<feature type="domain" description="2Fe-2S ferredoxin-type" evidence="2">
    <location>
        <begin position="607"/>
        <end position="695"/>
    </location>
</feature>
<dbReference type="InterPro" id="IPR006058">
    <property type="entry name" value="2Fe2S_fd_BS"/>
</dbReference>
<dbReference type="PROSITE" id="PS51085">
    <property type="entry name" value="2FE2S_FER_2"/>
    <property type="match status" value="1"/>
</dbReference>
<protein>
    <submittedName>
        <fullName evidence="4">FAD-binding oxidoreductase</fullName>
    </submittedName>
</protein>
<reference evidence="4 5" key="1">
    <citation type="journal article" date="2014" name="Genome Announc.">
        <title>Draft Genome Sequence of Petroleum Oil-Degrading Marine Bacterium Pseudomonas taeanensis Strain MS-3, Isolated from a Crude Oil-Contaminated Seashore.</title>
        <authorList>
            <person name="Lee S.Y."/>
            <person name="Kim S.H."/>
            <person name="Lee D.G."/>
            <person name="Shin S."/>
            <person name="Yun S.H."/>
            <person name="Choi C.W."/>
            <person name="Chung Y.H."/>
            <person name="Choi J.S."/>
            <person name="Kahng H.Y."/>
            <person name="Kim S.I."/>
        </authorList>
    </citation>
    <scope>NUCLEOTIDE SEQUENCE [LARGE SCALE GENOMIC DNA]</scope>
    <source>
        <strain evidence="4 5">MS-3</strain>
    </source>
</reference>